<organism evidence="2 3">
    <name type="scientific">Salmonirosea aquatica</name>
    <dbReference type="NCBI Taxonomy" id="2654236"/>
    <lineage>
        <taxon>Bacteria</taxon>
        <taxon>Pseudomonadati</taxon>
        <taxon>Bacteroidota</taxon>
        <taxon>Cytophagia</taxon>
        <taxon>Cytophagales</taxon>
        <taxon>Spirosomataceae</taxon>
        <taxon>Salmonirosea</taxon>
    </lineage>
</organism>
<evidence type="ECO:0000313" key="2">
    <source>
        <dbReference type="EMBL" id="MPR34144.1"/>
    </source>
</evidence>
<proteinExistence type="predicted"/>
<feature type="signal peptide" evidence="1">
    <location>
        <begin position="1"/>
        <end position="21"/>
    </location>
</feature>
<dbReference type="AlphaFoldDB" id="A0A7C9F922"/>
<dbReference type="SUPFAM" id="SSF53474">
    <property type="entry name" value="alpha/beta-Hydrolases"/>
    <property type="match status" value="1"/>
</dbReference>
<dbReference type="InterPro" id="IPR014756">
    <property type="entry name" value="Ig_E-set"/>
</dbReference>
<dbReference type="GO" id="GO:0016747">
    <property type="term" value="F:acyltransferase activity, transferring groups other than amino-acyl groups"/>
    <property type="evidence" value="ECO:0007669"/>
    <property type="project" value="TreeGrafter"/>
</dbReference>
<dbReference type="Pfam" id="PF00756">
    <property type="entry name" value="Esterase"/>
    <property type="match status" value="1"/>
</dbReference>
<dbReference type="Gene3D" id="3.40.50.1820">
    <property type="entry name" value="alpha/beta hydrolase"/>
    <property type="match status" value="1"/>
</dbReference>
<keyword evidence="3" id="KW-1185">Reference proteome</keyword>
<evidence type="ECO:0000256" key="1">
    <source>
        <dbReference type="SAM" id="SignalP"/>
    </source>
</evidence>
<feature type="chain" id="PRO_5028853643" evidence="1">
    <location>
        <begin position="22"/>
        <end position="390"/>
    </location>
</feature>
<sequence>MTRLFLRLNLILWLCPAGLLAQQAHVNIDWAPHKNTENLAPPYGTNTVSPIVHDDRTVTFKLLAPGADSVMVVGLPVAPGKPVAMKKGEKGLWETTVGPLLPDIYLYKLRINGVNVPDPNNSFVGMADQPPYSILIVHGDAPGYYDPKPVPHGAVTRHIYHSDVTNGEREMYVYTPPGYNPAVAYPVLYLVGGSGELASNWANEGRANFIMDNLLAEGKAVPMIIAMPNNQLIHRQHPNHVNLTFNLFEADLKQHVVPFVDTHYTTIKNPGGRALAGLSMGGRHTQFIGFKNLDLFGSFGVLSAGDVNTETLFADFLNDPATNSKINYLFVGQGTLEAERVQGNRTIALHEALEKHNIRHEYYVGGGGAHEWKTWRHLLYAKLLPGLWRK</sequence>
<dbReference type="InterPro" id="IPR029058">
    <property type="entry name" value="AB_hydrolase_fold"/>
</dbReference>
<dbReference type="SUPFAM" id="SSF81296">
    <property type="entry name" value="E set domains"/>
    <property type="match status" value="1"/>
</dbReference>
<evidence type="ECO:0000313" key="3">
    <source>
        <dbReference type="Proteomes" id="UP000479293"/>
    </source>
</evidence>
<accession>A0A7C9F922</accession>
<dbReference type="InterPro" id="IPR050583">
    <property type="entry name" value="Mycobacterial_A85_antigen"/>
</dbReference>
<comment type="caution">
    <text evidence="2">The sequence shown here is derived from an EMBL/GenBank/DDBJ whole genome shotgun (WGS) entry which is preliminary data.</text>
</comment>
<dbReference type="InterPro" id="IPR013783">
    <property type="entry name" value="Ig-like_fold"/>
</dbReference>
<name>A0A7C9F922_9BACT</name>
<dbReference type="InterPro" id="IPR000801">
    <property type="entry name" value="Esterase-like"/>
</dbReference>
<dbReference type="PANTHER" id="PTHR48098:SF1">
    <property type="entry name" value="DIACYLGLYCEROL ACYLTRANSFERASE_MYCOLYLTRANSFERASE AG85A"/>
    <property type="match status" value="1"/>
</dbReference>
<dbReference type="Proteomes" id="UP000479293">
    <property type="component" value="Unassembled WGS sequence"/>
</dbReference>
<gene>
    <name evidence="2" type="ORF">GBK04_12400</name>
</gene>
<dbReference type="RefSeq" id="WP_152760111.1">
    <property type="nucleotide sequence ID" value="NZ_WHLY01000002.1"/>
</dbReference>
<dbReference type="PANTHER" id="PTHR48098">
    <property type="entry name" value="ENTEROCHELIN ESTERASE-RELATED"/>
    <property type="match status" value="1"/>
</dbReference>
<protein>
    <submittedName>
        <fullName evidence="2">Esterase</fullName>
    </submittedName>
</protein>
<reference evidence="2 3" key="1">
    <citation type="submission" date="2019-10" db="EMBL/GenBank/DDBJ databases">
        <title>Draft Genome Sequence of Cytophagaceae sp. SJW1-29.</title>
        <authorList>
            <person name="Choi A."/>
        </authorList>
    </citation>
    <scope>NUCLEOTIDE SEQUENCE [LARGE SCALE GENOMIC DNA]</scope>
    <source>
        <strain evidence="2 3">SJW1-29</strain>
    </source>
</reference>
<dbReference type="CDD" id="cd11294">
    <property type="entry name" value="E_set_Esterase_like_N"/>
    <property type="match status" value="1"/>
</dbReference>
<dbReference type="Gene3D" id="2.60.40.10">
    <property type="entry name" value="Immunoglobulins"/>
    <property type="match status" value="1"/>
</dbReference>
<keyword evidence="1" id="KW-0732">Signal</keyword>
<dbReference type="EMBL" id="WHLY01000002">
    <property type="protein sequence ID" value="MPR34144.1"/>
    <property type="molecule type" value="Genomic_DNA"/>
</dbReference>